<reference evidence="2" key="1">
    <citation type="journal article" date="2014" name="Int. J. Syst. Evol. Microbiol.">
        <title>Complete genome sequence of Corynebacterium casei LMG S-19264T (=DSM 44701T), isolated from a smear-ripened cheese.</title>
        <authorList>
            <consortium name="US DOE Joint Genome Institute (JGI-PGF)"/>
            <person name="Walter F."/>
            <person name="Albersmeier A."/>
            <person name="Kalinowski J."/>
            <person name="Ruckert C."/>
        </authorList>
    </citation>
    <scope>NUCLEOTIDE SEQUENCE</scope>
    <source>
        <strain evidence="2">JCM 31311</strain>
    </source>
</reference>
<name>A0A918C8U4_9DEIO</name>
<dbReference type="EMBL" id="BMQL01000012">
    <property type="protein sequence ID" value="GGR10564.1"/>
    <property type="molecule type" value="Genomic_DNA"/>
</dbReference>
<reference evidence="2" key="2">
    <citation type="submission" date="2020-09" db="EMBL/GenBank/DDBJ databases">
        <authorList>
            <person name="Sun Q."/>
            <person name="Ohkuma M."/>
        </authorList>
    </citation>
    <scope>NUCLEOTIDE SEQUENCE</scope>
    <source>
        <strain evidence="2">JCM 31311</strain>
    </source>
</reference>
<dbReference type="GO" id="GO:0016747">
    <property type="term" value="F:acyltransferase activity, transferring groups other than amino-acyl groups"/>
    <property type="evidence" value="ECO:0007669"/>
    <property type="project" value="InterPro"/>
</dbReference>
<dbReference type="InterPro" id="IPR051531">
    <property type="entry name" value="N-acetyltransferase"/>
</dbReference>
<dbReference type="PANTHER" id="PTHR43792">
    <property type="entry name" value="GNAT FAMILY, PUTATIVE (AFU_ORTHOLOGUE AFUA_3G00765)-RELATED-RELATED"/>
    <property type="match status" value="1"/>
</dbReference>
<dbReference type="PROSITE" id="PS51186">
    <property type="entry name" value="GNAT"/>
    <property type="match status" value="1"/>
</dbReference>
<proteinExistence type="predicted"/>
<dbReference type="Gene3D" id="3.40.630.30">
    <property type="match status" value="1"/>
</dbReference>
<organism evidence="2 3">
    <name type="scientific">Deinococcus ruber</name>
    <dbReference type="NCBI Taxonomy" id="1848197"/>
    <lineage>
        <taxon>Bacteria</taxon>
        <taxon>Thermotogati</taxon>
        <taxon>Deinococcota</taxon>
        <taxon>Deinococci</taxon>
        <taxon>Deinococcales</taxon>
        <taxon>Deinococcaceae</taxon>
        <taxon>Deinococcus</taxon>
    </lineage>
</organism>
<gene>
    <name evidence="2" type="ORF">GCM10008957_24080</name>
</gene>
<dbReference type="Pfam" id="PF13302">
    <property type="entry name" value="Acetyltransf_3"/>
    <property type="match status" value="1"/>
</dbReference>
<keyword evidence="3" id="KW-1185">Reference proteome</keyword>
<dbReference type="AlphaFoldDB" id="A0A918C8U4"/>
<feature type="domain" description="N-acetyltransferase" evidence="1">
    <location>
        <begin position="14"/>
        <end position="182"/>
    </location>
</feature>
<evidence type="ECO:0000259" key="1">
    <source>
        <dbReference type="PROSITE" id="PS51186"/>
    </source>
</evidence>
<evidence type="ECO:0000313" key="3">
    <source>
        <dbReference type="Proteomes" id="UP000603865"/>
    </source>
</evidence>
<dbReference type="RefSeq" id="WP_189090705.1">
    <property type="nucleotide sequence ID" value="NZ_BMQL01000012.1"/>
</dbReference>
<dbReference type="PANTHER" id="PTHR43792:SF1">
    <property type="entry name" value="N-ACETYLTRANSFERASE DOMAIN-CONTAINING PROTEIN"/>
    <property type="match status" value="1"/>
</dbReference>
<evidence type="ECO:0000313" key="2">
    <source>
        <dbReference type="EMBL" id="GGR10564.1"/>
    </source>
</evidence>
<dbReference type="InterPro" id="IPR016181">
    <property type="entry name" value="Acyl_CoA_acyltransferase"/>
</dbReference>
<comment type="caution">
    <text evidence="2">The sequence shown here is derived from an EMBL/GenBank/DDBJ whole genome shotgun (WGS) entry which is preliminary data.</text>
</comment>
<dbReference type="InterPro" id="IPR000182">
    <property type="entry name" value="GNAT_dom"/>
</dbReference>
<dbReference type="Proteomes" id="UP000603865">
    <property type="component" value="Unassembled WGS sequence"/>
</dbReference>
<sequence>MTIPTFERIHTPRLLIRHLRDDDAPRLAAYRNDPATAQYQSWDVPYTEAQALELIRDMHGRQPGQPGWFQFAAADRASGLLIGDLALRTFEVQHGELGFTFSPEVQGQGYATEAASAVLEYAFGTLQLHRVIAGTDPRNHPSARLLRRLGFRHEGRFLESYPSAEGWLDDDQYALLAREWRRKPGGSGADS</sequence>
<dbReference type="SUPFAM" id="SSF55729">
    <property type="entry name" value="Acyl-CoA N-acyltransferases (Nat)"/>
    <property type="match status" value="1"/>
</dbReference>
<protein>
    <submittedName>
        <fullName evidence="2">Ribosomal-protein-serine acetyltransferase</fullName>
    </submittedName>
</protein>
<accession>A0A918C8U4</accession>